<evidence type="ECO:0000313" key="3">
    <source>
        <dbReference type="Proteomes" id="UP000314294"/>
    </source>
</evidence>
<sequence length="127" mass="13167">MSSGRFAIGAEPGGAILASSLKSGREAGAKGTGAVTASREARCREGGRISWQQLARYPTPLPPRPRQNPPPLAHPGPSPTANTSPVSRVTSVSRGPVKECRPPACLPATPLQVLSAGRHPFCSHVTE</sequence>
<feature type="compositionally biased region" description="Pro residues" evidence="1">
    <location>
        <begin position="59"/>
        <end position="78"/>
    </location>
</feature>
<protein>
    <submittedName>
        <fullName evidence="2">Uncharacterized protein</fullName>
    </submittedName>
</protein>
<gene>
    <name evidence="2" type="ORF">EYF80_023836</name>
</gene>
<proteinExistence type="predicted"/>
<keyword evidence="3" id="KW-1185">Reference proteome</keyword>
<feature type="region of interest" description="Disordered" evidence="1">
    <location>
        <begin position="22"/>
        <end position="104"/>
    </location>
</feature>
<comment type="caution">
    <text evidence="2">The sequence shown here is derived from an EMBL/GenBank/DDBJ whole genome shotgun (WGS) entry which is preliminary data.</text>
</comment>
<reference evidence="2 3" key="1">
    <citation type="submission" date="2019-03" db="EMBL/GenBank/DDBJ databases">
        <title>First draft genome of Liparis tanakae, snailfish: a comprehensive survey of snailfish specific genes.</title>
        <authorList>
            <person name="Kim W."/>
            <person name="Song I."/>
            <person name="Jeong J.-H."/>
            <person name="Kim D."/>
            <person name="Kim S."/>
            <person name="Ryu S."/>
            <person name="Song J.Y."/>
            <person name="Lee S.K."/>
        </authorList>
    </citation>
    <scope>NUCLEOTIDE SEQUENCE [LARGE SCALE GENOMIC DNA]</scope>
    <source>
        <tissue evidence="2">Muscle</tissue>
    </source>
</reference>
<feature type="compositionally biased region" description="Low complexity" evidence="1">
    <location>
        <begin position="83"/>
        <end position="95"/>
    </location>
</feature>
<dbReference type="EMBL" id="SRLO01000227">
    <property type="protein sequence ID" value="TNN65963.1"/>
    <property type="molecule type" value="Genomic_DNA"/>
</dbReference>
<accession>A0A4Z2HLU7</accession>
<evidence type="ECO:0000256" key="1">
    <source>
        <dbReference type="SAM" id="MobiDB-lite"/>
    </source>
</evidence>
<evidence type="ECO:0000313" key="2">
    <source>
        <dbReference type="EMBL" id="TNN65963.1"/>
    </source>
</evidence>
<organism evidence="2 3">
    <name type="scientific">Liparis tanakae</name>
    <name type="common">Tanaka's snailfish</name>
    <dbReference type="NCBI Taxonomy" id="230148"/>
    <lineage>
        <taxon>Eukaryota</taxon>
        <taxon>Metazoa</taxon>
        <taxon>Chordata</taxon>
        <taxon>Craniata</taxon>
        <taxon>Vertebrata</taxon>
        <taxon>Euteleostomi</taxon>
        <taxon>Actinopterygii</taxon>
        <taxon>Neopterygii</taxon>
        <taxon>Teleostei</taxon>
        <taxon>Neoteleostei</taxon>
        <taxon>Acanthomorphata</taxon>
        <taxon>Eupercaria</taxon>
        <taxon>Perciformes</taxon>
        <taxon>Cottioidei</taxon>
        <taxon>Cottales</taxon>
        <taxon>Liparidae</taxon>
        <taxon>Liparis</taxon>
    </lineage>
</organism>
<name>A0A4Z2HLU7_9TELE</name>
<dbReference type="Proteomes" id="UP000314294">
    <property type="component" value="Unassembled WGS sequence"/>
</dbReference>
<dbReference type="AlphaFoldDB" id="A0A4Z2HLU7"/>